<keyword evidence="3" id="KW-1133">Transmembrane helix</keyword>
<dbReference type="HOGENOM" id="CLU_028723_5_2_9"/>
<keyword evidence="3" id="KW-0812">Transmembrane</keyword>
<dbReference type="InterPro" id="IPR019533">
    <property type="entry name" value="Peptidase_S26"/>
</dbReference>
<comment type="subcellular location">
    <subcellularLocation>
        <location evidence="1">Cell membrane</location>
        <topology evidence="1">Single-pass type II membrane protein</topology>
    </subcellularLocation>
    <subcellularLocation>
        <location evidence="3">Membrane</location>
        <topology evidence="3">Single-pass type II membrane protein</topology>
    </subcellularLocation>
</comment>
<evidence type="ECO:0000313" key="5">
    <source>
        <dbReference type="EMBL" id="AAM78706.1"/>
    </source>
</evidence>
<evidence type="ECO:0000259" key="4">
    <source>
        <dbReference type="Pfam" id="PF10502"/>
    </source>
</evidence>
<dbReference type="PANTHER" id="PTHR43390">
    <property type="entry name" value="SIGNAL PEPTIDASE I"/>
    <property type="match status" value="1"/>
</dbReference>
<proteinExistence type="inferred from homology"/>
<dbReference type="KEGG" id="spg:SpyM3_0099"/>
<evidence type="ECO:0000256" key="3">
    <source>
        <dbReference type="RuleBase" id="RU362042"/>
    </source>
</evidence>
<dbReference type="PRINTS" id="PR00727">
    <property type="entry name" value="LEADERPTASE"/>
</dbReference>
<dbReference type="NCBIfam" id="TIGR02227">
    <property type="entry name" value="sigpep_I_bact"/>
    <property type="match status" value="1"/>
</dbReference>
<dbReference type="AlphaFoldDB" id="A0A0H2USZ5"/>
<dbReference type="InterPro" id="IPR036286">
    <property type="entry name" value="LexA/Signal_pep-like_sf"/>
</dbReference>
<evidence type="ECO:0000256" key="2">
    <source>
        <dbReference type="ARBA" id="ARBA00009370"/>
    </source>
</evidence>
<dbReference type="GO" id="GO:0005886">
    <property type="term" value="C:plasma membrane"/>
    <property type="evidence" value="ECO:0007669"/>
    <property type="project" value="UniProtKB-SubCell"/>
</dbReference>
<keyword evidence="3" id="KW-0645">Protease</keyword>
<feature type="transmembrane region" description="Helical" evidence="3">
    <location>
        <begin position="20"/>
        <end position="44"/>
    </location>
</feature>
<dbReference type="GO" id="GO:0006465">
    <property type="term" value="P:signal peptide processing"/>
    <property type="evidence" value="ECO:0007669"/>
    <property type="project" value="InterPro"/>
</dbReference>
<dbReference type="GO" id="GO:0009003">
    <property type="term" value="F:signal peptidase activity"/>
    <property type="evidence" value="ECO:0007669"/>
    <property type="project" value="UniProtKB-EC"/>
</dbReference>
<dbReference type="EMBL" id="AE014074">
    <property type="protein sequence ID" value="AAM78706.1"/>
    <property type="molecule type" value="Genomic_DNA"/>
</dbReference>
<dbReference type="CDD" id="cd06530">
    <property type="entry name" value="S26_SPase_I"/>
    <property type="match status" value="1"/>
</dbReference>
<dbReference type="GO" id="GO:0004252">
    <property type="term" value="F:serine-type endopeptidase activity"/>
    <property type="evidence" value="ECO:0007669"/>
    <property type="project" value="InterPro"/>
</dbReference>
<evidence type="ECO:0000256" key="1">
    <source>
        <dbReference type="ARBA" id="ARBA00004401"/>
    </source>
</evidence>
<keyword evidence="3" id="KW-0378">Hydrolase</keyword>
<reference evidence="5 6" key="1">
    <citation type="journal article" date="2002" name="Proc. Natl. Acad. Sci. U.S.A.">
        <title>Genome sequence of a serotype M3 strain of group A Streptococcus: phage-encoded toxins, the high-virulence phenotype, and clone emergence.</title>
        <authorList>
            <person name="Beres S.B."/>
            <person name="Sylva G.L."/>
            <person name="Barbian K.D."/>
            <person name="Lei B."/>
            <person name="Hoff J.S."/>
            <person name="Mammarella N.D."/>
            <person name="Liu M.Y."/>
            <person name="Smoot J.C."/>
            <person name="Porcella S.F."/>
            <person name="Parkins L.D."/>
            <person name="Campbell D.S."/>
            <person name="Smith T.M."/>
            <person name="McCormick J.K."/>
            <person name="Leung D.Y."/>
            <person name="Schlievert P.M."/>
            <person name="Musser J.M."/>
        </authorList>
    </citation>
    <scope>NUCLEOTIDE SEQUENCE [LARGE SCALE GENOMIC DNA]</scope>
    <source>
        <strain evidence="6">ATCC BAA-595 / MGAS315</strain>
    </source>
</reference>
<gene>
    <name evidence="5" type="ordered locus">SpyM3_0099</name>
</gene>
<organism evidence="5 6">
    <name type="scientific">Streptococcus pyogenes serotype M3 (strain ATCC BAA-595 / MGAS315)</name>
    <dbReference type="NCBI Taxonomy" id="198466"/>
    <lineage>
        <taxon>Bacteria</taxon>
        <taxon>Bacillati</taxon>
        <taxon>Bacillota</taxon>
        <taxon>Bacilli</taxon>
        <taxon>Lactobacillales</taxon>
        <taxon>Streptococcaceae</taxon>
        <taxon>Streptococcus</taxon>
    </lineage>
</organism>
<keyword evidence="3" id="KW-0472">Membrane</keyword>
<dbReference type="SUPFAM" id="SSF51306">
    <property type="entry name" value="LexA/Signal peptidase"/>
    <property type="match status" value="1"/>
</dbReference>
<dbReference type="EC" id="3.4.21.89" evidence="3"/>
<dbReference type="PANTHER" id="PTHR43390:SF1">
    <property type="entry name" value="CHLOROPLAST PROCESSING PEPTIDASE"/>
    <property type="match status" value="1"/>
</dbReference>
<comment type="catalytic activity">
    <reaction evidence="3">
        <text>Cleavage of hydrophobic, N-terminal signal or leader sequences from secreted and periplasmic proteins.</text>
        <dbReference type="EC" id="3.4.21.89"/>
    </reaction>
</comment>
<dbReference type="Gene3D" id="2.10.109.10">
    <property type="entry name" value="Umud Fragment, subunit A"/>
    <property type="match status" value="1"/>
</dbReference>
<dbReference type="Pfam" id="PF10502">
    <property type="entry name" value="Peptidase_S26"/>
    <property type="match status" value="1"/>
</dbReference>
<feature type="domain" description="Peptidase S26" evidence="4">
    <location>
        <begin position="19"/>
        <end position="165"/>
    </location>
</feature>
<comment type="similarity">
    <text evidence="2 3">Belongs to the peptidase S26 family.</text>
</comment>
<evidence type="ECO:0000313" key="6">
    <source>
        <dbReference type="Proteomes" id="UP000000564"/>
    </source>
</evidence>
<protein>
    <recommendedName>
        <fullName evidence="3">Signal peptidase I</fullName>
        <ecNumber evidence="3">3.4.21.89</ecNumber>
    </recommendedName>
</protein>
<dbReference type="InterPro" id="IPR000223">
    <property type="entry name" value="Pept_S26A_signal_pept_1"/>
</dbReference>
<dbReference type="RefSeq" id="WP_011054123.1">
    <property type="nucleotide sequence ID" value="NC_004070.1"/>
</dbReference>
<accession>A0A0H2USZ5</accession>
<dbReference type="Proteomes" id="UP000000564">
    <property type="component" value="Chromosome"/>
</dbReference>
<name>A0A0H2USZ5_STRP3</name>
<sequence length="173" mass="19626">MTNYLNRLNENPLLKAFIRLVLKISIIGFLGYILFQYVFGVMIVNTNQMSPAVSAGDGVLYYRLTDRYHINDVVVYEVDDTLKVGRIAAQAGDEVNFTQEGGLLINGHPPEKEVPYLTYPHSSGPNFPYKVPTGTYFILNDYREERLDSRYYGALPINQIKGKISTLLRVRGI</sequence>